<dbReference type="InterPro" id="IPR008928">
    <property type="entry name" value="6-hairpin_glycosidase_sf"/>
</dbReference>
<dbReference type="STRING" id="652787.SAMN05216490_0998"/>
<dbReference type="EMBL" id="LT629740">
    <property type="protein sequence ID" value="SDS35172.1"/>
    <property type="molecule type" value="Genomic_DNA"/>
</dbReference>
<dbReference type="OrthoDB" id="5165349at2"/>
<dbReference type="Proteomes" id="UP000199679">
    <property type="component" value="Chromosome I"/>
</dbReference>
<accession>A0A1H1RHK1</accession>
<organism evidence="2 3">
    <name type="scientific">Mucilaginibacter mallensis</name>
    <dbReference type="NCBI Taxonomy" id="652787"/>
    <lineage>
        <taxon>Bacteria</taxon>
        <taxon>Pseudomonadati</taxon>
        <taxon>Bacteroidota</taxon>
        <taxon>Sphingobacteriia</taxon>
        <taxon>Sphingobacteriales</taxon>
        <taxon>Sphingobacteriaceae</taxon>
        <taxon>Mucilaginibacter</taxon>
    </lineage>
</organism>
<keyword evidence="1" id="KW-0732">Signal</keyword>
<keyword evidence="3" id="KW-1185">Reference proteome</keyword>
<protein>
    <submittedName>
        <fullName evidence="2">Uncharacterized protein</fullName>
    </submittedName>
</protein>
<feature type="chain" id="PRO_5009258922" evidence="1">
    <location>
        <begin position="25"/>
        <end position="722"/>
    </location>
</feature>
<evidence type="ECO:0000313" key="2">
    <source>
        <dbReference type="EMBL" id="SDS35172.1"/>
    </source>
</evidence>
<dbReference type="RefSeq" id="WP_091369913.1">
    <property type="nucleotide sequence ID" value="NZ_LT629740.1"/>
</dbReference>
<dbReference type="SUPFAM" id="SSF48208">
    <property type="entry name" value="Six-hairpin glycosidases"/>
    <property type="match status" value="1"/>
</dbReference>
<reference evidence="2 3" key="1">
    <citation type="submission" date="2016-10" db="EMBL/GenBank/DDBJ databases">
        <authorList>
            <person name="de Groot N.N."/>
        </authorList>
    </citation>
    <scope>NUCLEOTIDE SEQUENCE [LARGE SCALE GENOMIC DNA]</scope>
    <source>
        <strain evidence="2 3">MP1X4</strain>
    </source>
</reference>
<dbReference type="Gene3D" id="1.50.10.10">
    <property type="match status" value="1"/>
</dbReference>
<sequence length="722" mass="80621">MKKQIYTAYFILVFCVLSSLSGFAFQNLPNTVSADSASKRAAILGIPTLDDLAGDWIPMEQVANMPAVHNFHHMLVVNRDLTSYFYYPGGLYPWKKGHPMTTLTIDGQEYPATETRCFPYKALRRNQYCNGTSVETDTRMINEARNVMCRITATNTTIVPRRITLALRVPGKLMADGIGVSNDTQRPGVISIVRPARKPDAVAVEKDAIVWRWIQELPKGGTMSIGFTAGDEVSAKVAQTNIDVTKWAASFNEYFDDCKTNWENRWADAFIPGNKHFSGHLPTLKSNDPALMRNYYVGVWTMLALERTQFPVHKRSFITSGEREDGTQYYWDASMQATAWALLEPVGMKATLRRWLVQNPRSGQASGYALDLRNVKGFDTNHYDHINGYAFDACTIFKTTDEYLRATNDRAFLDEKLENGKTVLETLDALATDWETLPKGHDGLADYGENNNLLECAPAYINCIASCNAQDIWMMRQTAKWYVLHGDGMRAKELDAKAAALLPKVMSLYKAGDGVWNAWQLNGKRVELRHCVDFIYTGNALKRDLSATQKSEMVSFVKNELLTRDWMRAMSLKDSAAKNSDRPDHGPMGAYDGWIPLTVNTMWNLGDPAGAYAFYCRTAVVTSEGPFAQAREFYGPNRTGYDAPVRIAERQGCMKECISGVAFSDVVITTFFGFAPEAGSAGILADPSTSCPFSGELYNIHFNGKEVTLKADPKGVKIISER</sequence>
<name>A0A1H1RHK1_MUCMA</name>
<dbReference type="InterPro" id="IPR012341">
    <property type="entry name" value="6hp_glycosidase-like_sf"/>
</dbReference>
<gene>
    <name evidence="2" type="ORF">SAMN05216490_0998</name>
</gene>
<evidence type="ECO:0000313" key="3">
    <source>
        <dbReference type="Proteomes" id="UP000199679"/>
    </source>
</evidence>
<evidence type="ECO:0000256" key="1">
    <source>
        <dbReference type="SAM" id="SignalP"/>
    </source>
</evidence>
<dbReference type="GO" id="GO:0005975">
    <property type="term" value="P:carbohydrate metabolic process"/>
    <property type="evidence" value="ECO:0007669"/>
    <property type="project" value="InterPro"/>
</dbReference>
<dbReference type="AlphaFoldDB" id="A0A1H1RHK1"/>
<feature type="signal peptide" evidence="1">
    <location>
        <begin position="1"/>
        <end position="24"/>
    </location>
</feature>
<proteinExistence type="predicted"/>